<evidence type="ECO:0000256" key="1">
    <source>
        <dbReference type="SAM" id="MobiDB-lite"/>
    </source>
</evidence>
<dbReference type="EMBL" id="CABFNQ020000632">
    <property type="protein sequence ID" value="CAH0020153.1"/>
    <property type="molecule type" value="Genomic_DNA"/>
</dbReference>
<gene>
    <name evidence="2" type="ORF">CRHIZ90672A_00018340</name>
</gene>
<dbReference type="Proteomes" id="UP000696573">
    <property type="component" value="Unassembled WGS sequence"/>
</dbReference>
<feature type="compositionally biased region" description="Basic and acidic residues" evidence="1">
    <location>
        <begin position="46"/>
        <end position="55"/>
    </location>
</feature>
<evidence type="ECO:0000313" key="3">
    <source>
        <dbReference type="Proteomes" id="UP000696573"/>
    </source>
</evidence>
<protein>
    <submittedName>
        <fullName evidence="2">Uncharacterized protein</fullName>
    </submittedName>
</protein>
<evidence type="ECO:0000313" key="2">
    <source>
        <dbReference type="EMBL" id="CAH0020153.1"/>
    </source>
</evidence>
<dbReference type="AlphaFoldDB" id="A0A9N9YGD1"/>
<dbReference type="OrthoDB" id="20872at2759"/>
<sequence length="55" mass="6226">MRLGDVVGGTRVMQYDLGKIIDRQTQRTSIPKSPHHLLSTALSSLQERHEPNEEV</sequence>
<name>A0A9N9YGD1_9HYPO</name>
<keyword evidence="3" id="KW-1185">Reference proteome</keyword>
<accession>A0A9N9YGD1</accession>
<comment type="caution">
    <text evidence="2">The sequence shown here is derived from an EMBL/GenBank/DDBJ whole genome shotgun (WGS) entry which is preliminary data.</text>
</comment>
<proteinExistence type="predicted"/>
<organism evidence="2 3">
    <name type="scientific">Clonostachys rhizophaga</name>
    <dbReference type="NCBI Taxonomy" id="160324"/>
    <lineage>
        <taxon>Eukaryota</taxon>
        <taxon>Fungi</taxon>
        <taxon>Dikarya</taxon>
        <taxon>Ascomycota</taxon>
        <taxon>Pezizomycotina</taxon>
        <taxon>Sordariomycetes</taxon>
        <taxon>Hypocreomycetidae</taxon>
        <taxon>Hypocreales</taxon>
        <taxon>Bionectriaceae</taxon>
        <taxon>Clonostachys</taxon>
    </lineage>
</organism>
<reference evidence="2" key="1">
    <citation type="submission" date="2021-10" db="EMBL/GenBank/DDBJ databases">
        <authorList>
            <person name="Piombo E."/>
        </authorList>
    </citation>
    <scope>NUCLEOTIDE SEQUENCE</scope>
</reference>
<feature type="region of interest" description="Disordered" evidence="1">
    <location>
        <begin position="26"/>
        <end position="55"/>
    </location>
</feature>